<gene>
    <name evidence="1" type="ORF">METZ01_LOCUS129509</name>
</gene>
<name>A0A381YI51_9ZZZZ</name>
<organism evidence="1">
    <name type="scientific">marine metagenome</name>
    <dbReference type="NCBI Taxonomy" id="408172"/>
    <lineage>
        <taxon>unclassified sequences</taxon>
        <taxon>metagenomes</taxon>
        <taxon>ecological metagenomes</taxon>
    </lineage>
</organism>
<proteinExistence type="predicted"/>
<dbReference type="EMBL" id="UINC01018282">
    <property type="protein sequence ID" value="SVA76655.1"/>
    <property type="molecule type" value="Genomic_DNA"/>
</dbReference>
<protein>
    <submittedName>
        <fullName evidence="1">Uncharacterized protein</fullName>
    </submittedName>
</protein>
<dbReference type="AlphaFoldDB" id="A0A381YI51"/>
<evidence type="ECO:0000313" key="1">
    <source>
        <dbReference type="EMBL" id="SVA76655.1"/>
    </source>
</evidence>
<sequence length="50" mass="5811">MDTATHTMIHRAREKGEPKNRLFDFFSSAGDAYYKKYTDIKKGKESHTDS</sequence>
<reference evidence="1" key="1">
    <citation type="submission" date="2018-05" db="EMBL/GenBank/DDBJ databases">
        <authorList>
            <person name="Lanie J.A."/>
            <person name="Ng W.-L."/>
            <person name="Kazmierczak K.M."/>
            <person name="Andrzejewski T.M."/>
            <person name="Davidsen T.M."/>
            <person name="Wayne K.J."/>
            <person name="Tettelin H."/>
            <person name="Glass J.I."/>
            <person name="Rusch D."/>
            <person name="Podicherti R."/>
            <person name="Tsui H.-C.T."/>
            <person name="Winkler M.E."/>
        </authorList>
    </citation>
    <scope>NUCLEOTIDE SEQUENCE</scope>
</reference>
<accession>A0A381YI51</accession>